<dbReference type="EMBL" id="WEIA01000006">
    <property type="protein sequence ID" value="NLR21971.1"/>
    <property type="molecule type" value="Genomic_DNA"/>
</dbReference>
<accession>A0A8I2H2K3</accession>
<reference evidence="2" key="1">
    <citation type="submission" date="2019-10" db="EMBL/GenBank/DDBJ databases">
        <authorList>
            <person name="Paulsen S."/>
        </authorList>
    </citation>
    <scope>NUCLEOTIDE SEQUENCE</scope>
    <source>
        <strain evidence="2">LMG 19692</strain>
    </source>
</reference>
<reference evidence="3 5" key="2">
    <citation type="submission" date="2023-10" db="EMBL/GenBank/DDBJ databases">
        <title>To unveil natural product biosynthetic capacity in Pseudoalteromonas.</title>
        <authorList>
            <person name="Wang J."/>
        </authorList>
    </citation>
    <scope>NUCLEOTIDE SEQUENCE [LARGE SCALE GENOMIC DNA]</scope>
    <source>
        <strain evidence="3 5">DSM 15914</strain>
    </source>
</reference>
<evidence type="ECO:0000313" key="4">
    <source>
        <dbReference type="Proteomes" id="UP000646877"/>
    </source>
</evidence>
<gene>
    <name evidence="2" type="ORF">F9Y85_11690</name>
    <name evidence="3" type="ORF">R5H13_18660</name>
</gene>
<keyword evidence="1" id="KW-0175">Coiled coil</keyword>
<keyword evidence="5" id="KW-1185">Reference proteome</keyword>
<organism evidence="2 4">
    <name type="scientific">Pseudoalteromonas maricaloris</name>
    <dbReference type="NCBI Taxonomy" id="184924"/>
    <lineage>
        <taxon>Bacteria</taxon>
        <taxon>Pseudomonadati</taxon>
        <taxon>Pseudomonadota</taxon>
        <taxon>Gammaproteobacteria</taxon>
        <taxon>Alteromonadales</taxon>
        <taxon>Pseudoalteromonadaceae</taxon>
        <taxon>Pseudoalteromonas</taxon>
    </lineage>
</organism>
<dbReference type="RefSeq" id="WP_128583081.1">
    <property type="nucleotide sequence ID" value="NZ_CBCSDF010000013.1"/>
</dbReference>
<name>A0A8I2H2K3_9GAMM</name>
<evidence type="ECO:0000256" key="1">
    <source>
        <dbReference type="SAM" id="Coils"/>
    </source>
</evidence>
<dbReference type="Proteomes" id="UP001304419">
    <property type="component" value="Chromosome 1"/>
</dbReference>
<evidence type="ECO:0000313" key="3">
    <source>
        <dbReference type="EMBL" id="WOX28612.1"/>
    </source>
</evidence>
<sequence length="200" mass="23413">MTSNMLNKLKKIHQSENLESYPNWVLDGPPVTKKLYDATNKIYHELLIKIQSKDIKGLDFYNGPIVKSHIAETANVSPSNIRVDRQEKLFTYLNDKNTELLKIIKKVEQPKKKKKRKNKADLEKENHILKAKLKQLEQDKYCNFFKQLIANQTLKKQKDLALQNEKLLIDQANNEEVIKNLRTQVSLLFQQLNKRSDADN</sequence>
<feature type="coiled-coil region" evidence="1">
    <location>
        <begin position="112"/>
        <end position="175"/>
    </location>
</feature>
<evidence type="ECO:0000313" key="5">
    <source>
        <dbReference type="Proteomes" id="UP001304419"/>
    </source>
</evidence>
<proteinExistence type="predicted"/>
<dbReference type="EMBL" id="CP137578">
    <property type="protein sequence ID" value="WOX28612.1"/>
    <property type="molecule type" value="Genomic_DNA"/>
</dbReference>
<evidence type="ECO:0000313" key="2">
    <source>
        <dbReference type="EMBL" id="NLR21971.1"/>
    </source>
</evidence>
<protein>
    <submittedName>
        <fullName evidence="2">Uncharacterized protein</fullName>
    </submittedName>
</protein>
<dbReference type="AlphaFoldDB" id="A0A8I2H2K3"/>
<dbReference type="Proteomes" id="UP000646877">
    <property type="component" value="Unassembled WGS sequence"/>
</dbReference>